<sequence length="379" mass="42453">MTEAARTTQTTEATRTRETTRAAEVRAAARTSAASAGTVRAGQRDSFFDNAKYLAIVLVAVGHAWEPLRDGSRAVTALYTLVYAFHMPAFIVISGYFSRNFDASPARIKRLVTGVVIPYVVFETAYTFFTRWTDGEPDRPVSLLDPLYLTWFLAALFVWRLTTPIWKSVRWPLPVALAVAMLATLSPDIGDDLDLQRALQFLPYFVLGLCLKPEHFRLVRRRAVRLAAVPVFLGALAFAYWIAPWFRYSWFMHRAAAEQLGVPGWYGPPMTLAVFGCSLVLVACFLSWVPGRRMWFTTLGAGTLYGYLLHGFLVQLANKYHWSHADWAGRPLGEVAVTVVAAAVVTALCTAPVRRVFRCVMEPRLDRALRCQDRYGISA</sequence>
<feature type="compositionally biased region" description="Low complexity" evidence="1">
    <location>
        <begin position="1"/>
        <end position="13"/>
    </location>
</feature>
<feature type="transmembrane region" description="Helical" evidence="2">
    <location>
        <begin position="335"/>
        <end position="357"/>
    </location>
</feature>
<feature type="transmembrane region" description="Helical" evidence="2">
    <location>
        <begin position="77"/>
        <end position="98"/>
    </location>
</feature>
<keyword evidence="4" id="KW-0012">Acyltransferase</keyword>
<dbReference type="PANTHER" id="PTHR37312:SF1">
    <property type="entry name" value="MEMBRANE-BOUND ACYLTRANSFERASE YKRP-RELATED"/>
    <property type="match status" value="1"/>
</dbReference>
<feature type="transmembrane region" description="Helical" evidence="2">
    <location>
        <begin position="270"/>
        <end position="289"/>
    </location>
</feature>
<dbReference type="InterPro" id="IPR002656">
    <property type="entry name" value="Acyl_transf_3_dom"/>
</dbReference>
<feature type="transmembrane region" description="Helical" evidence="2">
    <location>
        <begin position="47"/>
        <end position="65"/>
    </location>
</feature>
<feature type="transmembrane region" description="Helical" evidence="2">
    <location>
        <begin position="296"/>
        <end position="315"/>
    </location>
</feature>
<dbReference type="Proteomes" id="UP001501265">
    <property type="component" value="Unassembled WGS sequence"/>
</dbReference>
<feature type="domain" description="Acyltransferase 3" evidence="3">
    <location>
        <begin position="47"/>
        <end position="350"/>
    </location>
</feature>
<dbReference type="RefSeq" id="WP_345619945.1">
    <property type="nucleotide sequence ID" value="NZ_BAABIG010000024.1"/>
</dbReference>
<dbReference type="PANTHER" id="PTHR37312">
    <property type="entry name" value="MEMBRANE-BOUND ACYLTRANSFERASE YKRP-RELATED"/>
    <property type="match status" value="1"/>
</dbReference>
<evidence type="ECO:0000256" key="2">
    <source>
        <dbReference type="SAM" id="Phobius"/>
    </source>
</evidence>
<accession>A0ABP9BRA8</accession>
<evidence type="ECO:0000256" key="1">
    <source>
        <dbReference type="SAM" id="MobiDB-lite"/>
    </source>
</evidence>
<evidence type="ECO:0000259" key="3">
    <source>
        <dbReference type="Pfam" id="PF01757"/>
    </source>
</evidence>
<keyword evidence="2" id="KW-1133">Transmembrane helix</keyword>
<feature type="transmembrane region" description="Helical" evidence="2">
    <location>
        <begin position="141"/>
        <end position="159"/>
    </location>
</feature>
<dbReference type="InterPro" id="IPR052734">
    <property type="entry name" value="Nod_factor_acetyltransferase"/>
</dbReference>
<feature type="region of interest" description="Disordered" evidence="1">
    <location>
        <begin position="1"/>
        <end position="22"/>
    </location>
</feature>
<protein>
    <submittedName>
        <fullName evidence="4">Acyltransferase family protein</fullName>
    </submittedName>
</protein>
<keyword evidence="2" id="KW-0812">Transmembrane</keyword>
<organism evidence="4 5">
    <name type="scientific">Streptomyces ziwulingensis</name>
    <dbReference type="NCBI Taxonomy" id="1045501"/>
    <lineage>
        <taxon>Bacteria</taxon>
        <taxon>Bacillati</taxon>
        <taxon>Actinomycetota</taxon>
        <taxon>Actinomycetes</taxon>
        <taxon>Kitasatosporales</taxon>
        <taxon>Streptomycetaceae</taxon>
        <taxon>Streptomyces</taxon>
    </lineage>
</organism>
<comment type="caution">
    <text evidence="4">The sequence shown here is derived from an EMBL/GenBank/DDBJ whole genome shotgun (WGS) entry which is preliminary data.</text>
</comment>
<dbReference type="Pfam" id="PF01757">
    <property type="entry name" value="Acyl_transf_3"/>
    <property type="match status" value="1"/>
</dbReference>
<feature type="transmembrane region" description="Helical" evidence="2">
    <location>
        <begin position="110"/>
        <end position="129"/>
    </location>
</feature>
<feature type="transmembrane region" description="Helical" evidence="2">
    <location>
        <begin position="223"/>
        <end position="243"/>
    </location>
</feature>
<keyword evidence="4" id="KW-0808">Transferase</keyword>
<dbReference type="GO" id="GO:0016746">
    <property type="term" value="F:acyltransferase activity"/>
    <property type="evidence" value="ECO:0007669"/>
    <property type="project" value="UniProtKB-KW"/>
</dbReference>
<gene>
    <name evidence="4" type="ORF">GCM10023220_28840</name>
</gene>
<dbReference type="EMBL" id="BAABIG010000024">
    <property type="protein sequence ID" value="GAA4799052.1"/>
    <property type="molecule type" value="Genomic_DNA"/>
</dbReference>
<keyword evidence="2" id="KW-0472">Membrane</keyword>
<evidence type="ECO:0000313" key="4">
    <source>
        <dbReference type="EMBL" id="GAA4799052.1"/>
    </source>
</evidence>
<reference evidence="5" key="1">
    <citation type="journal article" date="2019" name="Int. J. Syst. Evol. Microbiol.">
        <title>The Global Catalogue of Microorganisms (GCM) 10K type strain sequencing project: providing services to taxonomists for standard genome sequencing and annotation.</title>
        <authorList>
            <consortium name="The Broad Institute Genomics Platform"/>
            <consortium name="The Broad Institute Genome Sequencing Center for Infectious Disease"/>
            <person name="Wu L."/>
            <person name="Ma J."/>
        </authorList>
    </citation>
    <scope>NUCLEOTIDE SEQUENCE [LARGE SCALE GENOMIC DNA]</scope>
    <source>
        <strain evidence="5">JCM 18081</strain>
    </source>
</reference>
<evidence type="ECO:0000313" key="5">
    <source>
        <dbReference type="Proteomes" id="UP001501265"/>
    </source>
</evidence>
<keyword evidence="5" id="KW-1185">Reference proteome</keyword>
<proteinExistence type="predicted"/>
<name>A0ABP9BRA8_9ACTN</name>